<dbReference type="HOGENOM" id="CLU_2263306_0_0_1"/>
<organism evidence="2 3">
    <name type="scientific">Botryobasidium botryosum (strain FD-172 SS1)</name>
    <dbReference type="NCBI Taxonomy" id="930990"/>
    <lineage>
        <taxon>Eukaryota</taxon>
        <taxon>Fungi</taxon>
        <taxon>Dikarya</taxon>
        <taxon>Basidiomycota</taxon>
        <taxon>Agaricomycotina</taxon>
        <taxon>Agaricomycetes</taxon>
        <taxon>Cantharellales</taxon>
        <taxon>Botryobasidiaceae</taxon>
        <taxon>Botryobasidium</taxon>
    </lineage>
</organism>
<protein>
    <submittedName>
        <fullName evidence="2">Uncharacterized protein</fullName>
    </submittedName>
</protein>
<proteinExistence type="predicted"/>
<keyword evidence="1" id="KW-0812">Transmembrane</keyword>
<evidence type="ECO:0000313" key="2">
    <source>
        <dbReference type="EMBL" id="KDQ16053.1"/>
    </source>
</evidence>
<evidence type="ECO:0000313" key="3">
    <source>
        <dbReference type="Proteomes" id="UP000027195"/>
    </source>
</evidence>
<dbReference type="Proteomes" id="UP000027195">
    <property type="component" value="Unassembled WGS sequence"/>
</dbReference>
<dbReference type="AlphaFoldDB" id="A0A067MJU6"/>
<dbReference type="InParanoid" id="A0A067MJU6"/>
<dbReference type="EMBL" id="KL198029">
    <property type="protein sequence ID" value="KDQ16053.1"/>
    <property type="molecule type" value="Genomic_DNA"/>
</dbReference>
<reference evidence="3" key="1">
    <citation type="journal article" date="2014" name="Proc. Natl. Acad. Sci. U.S.A.">
        <title>Extensive sampling of basidiomycete genomes demonstrates inadequacy of the white-rot/brown-rot paradigm for wood decay fungi.</title>
        <authorList>
            <person name="Riley R."/>
            <person name="Salamov A.A."/>
            <person name="Brown D.W."/>
            <person name="Nagy L.G."/>
            <person name="Floudas D."/>
            <person name="Held B.W."/>
            <person name="Levasseur A."/>
            <person name="Lombard V."/>
            <person name="Morin E."/>
            <person name="Otillar R."/>
            <person name="Lindquist E.A."/>
            <person name="Sun H."/>
            <person name="LaButti K.M."/>
            <person name="Schmutz J."/>
            <person name="Jabbour D."/>
            <person name="Luo H."/>
            <person name="Baker S.E."/>
            <person name="Pisabarro A.G."/>
            <person name="Walton J.D."/>
            <person name="Blanchette R.A."/>
            <person name="Henrissat B."/>
            <person name="Martin F."/>
            <person name="Cullen D."/>
            <person name="Hibbett D.S."/>
            <person name="Grigoriev I.V."/>
        </authorList>
    </citation>
    <scope>NUCLEOTIDE SEQUENCE [LARGE SCALE GENOMIC DNA]</scope>
    <source>
        <strain evidence="3">FD-172 SS1</strain>
    </source>
</reference>
<sequence length="103" mass="11600">MSAIDSQQPSEQITVRSTVFMILGILLFTFLLITLGCISKSRGCVSPARDRRTIPDEGQVPLPMYIPRTMEPARTWTMRSDGVPMDLLPPYIKERHIQPSLPS</sequence>
<name>A0A067MJU6_BOTB1</name>
<keyword evidence="1" id="KW-1133">Transmembrane helix</keyword>
<gene>
    <name evidence="2" type="ORF">BOTBODRAFT_186759</name>
</gene>
<evidence type="ECO:0000256" key="1">
    <source>
        <dbReference type="SAM" id="Phobius"/>
    </source>
</evidence>
<keyword evidence="1" id="KW-0472">Membrane</keyword>
<feature type="transmembrane region" description="Helical" evidence="1">
    <location>
        <begin position="20"/>
        <end position="39"/>
    </location>
</feature>
<keyword evidence="3" id="KW-1185">Reference proteome</keyword>
<accession>A0A067MJU6</accession>